<organism evidence="2 3">
    <name type="scientific">Arabis alpina</name>
    <name type="common">Alpine rock-cress</name>
    <dbReference type="NCBI Taxonomy" id="50452"/>
    <lineage>
        <taxon>Eukaryota</taxon>
        <taxon>Viridiplantae</taxon>
        <taxon>Streptophyta</taxon>
        <taxon>Embryophyta</taxon>
        <taxon>Tracheophyta</taxon>
        <taxon>Spermatophyta</taxon>
        <taxon>Magnoliopsida</taxon>
        <taxon>eudicotyledons</taxon>
        <taxon>Gunneridae</taxon>
        <taxon>Pentapetalae</taxon>
        <taxon>rosids</taxon>
        <taxon>malvids</taxon>
        <taxon>Brassicales</taxon>
        <taxon>Brassicaceae</taxon>
        <taxon>Arabideae</taxon>
        <taxon>Arabis</taxon>
    </lineage>
</organism>
<name>A0A087GCG9_ARAAL</name>
<gene>
    <name evidence="2" type="ordered locus">AALP_Aa8g400900</name>
</gene>
<evidence type="ECO:0000313" key="2">
    <source>
        <dbReference type="EMBL" id="KFK27571.1"/>
    </source>
</evidence>
<evidence type="ECO:0000313" key="3">
    <source>
        <dbReference type="Proteomes" id="UP000029120"/>
    </source>
</evidence>
<proteinExistence type="predicted"/>
<dbReference type="Proteomes" id="UP000029120">
    <property type="component" value="Chromosome 8"/>
</dbReference>
<reference evidence="3" key="1">
    <citation type="journal article" date="2015" name="Nat. Plants">
        <title>Genome expansion of Arabis alpina linked with retrotransposition and reduced symmetric DNA methylation.</title>
        <authorList>
            <person name="Willing E.M."/>
            <person name="Rawat V."/>
            <person name="Mandakova T."/>
            <person name="Maumus F."/>
            <person name="James G.V."/>
            <person name="Nordstroem K.J."/>
            <person name="Becker C."/>
            <person name="Warthmann N."/>
            <person name="Chica C."/>
            <person name="Szarzynska B."/>
            <person name="Zytnicki M."/>
            <person name="Albani M.C."/>
            <person name="Kiefer C."/>
            <person name="Bergonzi S."/>
            <person name="Castaings L."/>
            <person name="Mateos J.L."/>
            <person name="Berns M.C."/>
            <person name="Bujdoso N."/>
            <person name="Piofczyk T."/>
            <person name="de Lorenzo L."/>
            <person name="Barrero-Sicilia C."/>
            <person name="Mateos I."/>
            <person name="Piednoel M."/>
            <person name="Hagmann J."/>
            <person name="Chen-Min-Tao R."/>
            <person name="Iglesias-Fernandez R."/>
            <person name="Schuster S.C."/>
            <person name="Alonso-Blanco C."/>
            <person name="Roudier F."/>
            <person name="Carbonero P."/>
            <person name="Paz-Ares J."/>
            <person name="Davis S.J."/>
            <person name="Pecinka A."/>
            <person name="Quesneville H."/>
            <person name="Colot V."/>
            <person name="Lysak M.A."/>
            <person name="Weigel D."/>
            <person name="Coupland G."/>
            <person name="Schneeberger K."/>
        </authorList>
    </citation>
    <scope>NUCLEOTIDE SEQUENCE [LARGE SCALE GENOMIC DNA]</scope>
    <source>
        <strain evidence="3">cv. Pajares</strain>
    </source>
</reference>
<feature type="region of interest" description="Disordered" evidence="1">
    <location>
        <begin position="257"/>
        <end position="281"/>
    </location>
</feature>
<protein>
    <submittedName>
        <fullName evidence="2">Uncharacterized protein</fullName>
    </submittedName>
</protein>
<dbReference type="AlphaFoldDB" id="A0A087GCG9"/>
<dbReference type="OMA" id="WIREDVE"/>
<dbReference type="Gramene" id="KFK27571">
    <property type="protein sequence ID" value="KFK27571"/>
    <property type="gene ID" value="AALP_AA8G400900"/>
</dbReference>
<dbReference type="OrthoDB" id="1104135at2759"/>
<dbReference type="EMBL" id="CM002876">
    <property type="protein sequence ID" value="KFK27571.1"/>
    <property type="molecule type" value="Genomic_DNA"/>
</dbReference>
<evidence type="ECO:0000256" key="1">
    <source>
        <dbReference type="SAM" id="MobiDB-lite"/>
    </source>
</evidence>
<sequence>MENITNGKTRRVCLPKLGSICLWIRKSKKDGAAANASVVPERVEEKEEDRTYEKMTIDEECWIREDVEGKLPHVVQYGSRTASKNGSFREEEAAVKGKDMQNQLITVRNEEKCCMSEDVEGEKLPVDNGSSISNAYGILRGKEVTSNEKPEEVAQMSRDIAEDGGETKTVVGDNKSLVQESNAVKKNSIFRVKEVIAGEGSKETTDENRDEVLAIDKSLCLVEIPKDEKSDELKLIVEQGPESMYSNRTQAEHDLIPPTQDLARPVQPLPKRGTNICHGTF</sequence>
<accession>A0A087GCG9</accession>
<keyword evidence="3" id="KW-1185">Reference proteome</keyword>